<proteinExistence type="predicted"/>
<organism evidence="1">
    <name type="scientific">Bacteroides intestinalis</name>
    <dbReference type="NCBI Taxonomy" id="329854"/>
    <lineage>
        <taxon>Bacteria</taxon>
        <taxon>Pseudomonadati</taxon>
        <taxon>Bacteroidota</taxon>
        <taxon>Bacteroidia</taxon>
        <taxon>Bacteroidales</taxon>
        <taxon>Bacteroidaceae</taxon>
        <taxon>Bacteroides</taxon>
    </lineage>
</organism>
<accession>A0A139LLY7</accession>
<sequence length="45" mass="5277">MLICGELIHNPIEIKISQATNHPLNNDKKKKNWMSSSFFRNFALF</sequence>
<dbReference type="EMBL" id="LTDF01000067">
    <property type="protein sequence ID" value="KXT52457.1"/>
    <property type="molecule type" value="Genomic_DNA"/>
</dbReference>
<protein>
    <submittedName>
        <fullName evidence="1">Uncharacterized protein</fullName>
    </submittedName>
</protein>
<dbReference type="Proteomes" id="UP000070319">
    <property type="component" value="Unassembled WGS sequence"/>
</dbReference>
<evidence type="ECO:0000313" key="1">
    <source>
        <dbReference type="EMBL" id="KXT52457.1"/>
    </source>
</evidence>
<reference evidence="1 2" key="1">
    <citation type="submission" date="2016-02" db="EMBL/GenBank/DDBJ databases">
        <authorList>
            <person name="Wen L."/>
            <person name="He K."/>
            <person name="Yang H."/>
        </authorList>
    </citation>
    <scope>NUCLEOTIDE SEQUENCE [LARGE SCALE GENOMIC DNA]</scope>
    <source>
        <strain evidence="1 2">KLE1704</strain>
    </source>
</reference>
<dbReference type="PATRIC" id="fig|329854.7.peg.1680"/>
<evidence type="ECO:0000313" key="2">
    <source>
        <dbReference type="Proteomes" id="UP000070319"/>
    </source>
</evidence>
<name>A0A139LLY7_9BACE</name>
<gene>
    <name evidence="1" type="ORF">HMPREF2531_01651</name>
</gene>
<comment type="caution">
    <text evidence="1">The sequence shown here is derived from an EMBL/GenBank/DDBJ whole genome shotgun (WGS) entry which is preliminary data.</text>
</comment>
<dbReference type="AlphaFoldDB" id="A0A139LLY7"/>